<dbReference type="InterPro" id="IPR036273">
    <property type="entry name" value="CRAL/TRIO_N_dom_sf"/>
</dbReference>
<dbReference type="SMART" id="SM01100">
    <property type="entry name" value="CRAL_TRIO_N"/>
    <property type="match status" value="1"/>
</dbReference>
<dbReference type="SUPFAM" id="SSF52087">
    <property type="entry name" value="CRAL/TRIO domain"/>
    <property type="match status" value="1"/>
</dbReference>
<proteinExistence type="predicted"/>
<evidence type="ECO:0000313" key="2">
    <source>
        <dbReference type="EMBL" id="CAH0545813.1"/>
    </source>
</evidence>
<sequence length="375" mass="42842">MAAASLSTHTVFIKFVNLSREKNLPVCRRAENLCQVSSEMSEREWVTDPDEYVCNLSEELQNIAREELREDENSRQTALASLRDWIVQNPRIKTCRMDSRFLLRFLRFKKYSVTQAQEALERYLLLRQTFGVAFNCLDITIPMMEELTNLGYLFACPKRDSKGRRVIVARPGVFDLDKFTNGDMCRIHGIVYESLMEDEENQIRGFVHFADGQGVGFSYLTLFTIKEAVRIVKNGEKTLPMRHKEVHAINAHPSMKFALDFGMSLISEKIKKRVRLYTNMQEAIDSGHLEVDILPKEYGGQMPMSEMIGLWKEELKKTHPTLMSHDKMEVDENLFSAKAKEGAVSALKGGMGVSCGSERDSLCGITGNFRKLEVD</sequence>
<dbReference type="InterPro" id="IPR036865">
    <property type="entry name" value="CRAL-TRIO_dom_sf"/>
</dbReference>
<name>A0A9P0APV7_BRAAE</name>
<reference evidence="2" key="1">
    <citation type="submission" date="2021-12" db="EMBL/GenBank/DDBJ databases">
        <authorList>
            <person name="King R."/>
        </authorList>
    </citation>
    <scope>NUCLEOTIDE SEQUENCE</scope>
</reference>
<gene>
    <name evidence="2" type="ORF">MELIAE_LOCUS116</name>
</gene>
<dbReference type="SUPFAM" id="SSF46938">
    <property type="entry name" value="CRAL/TRIO N-terminal domain"/>
    <property type="match status" value="1"/>
</dbReference>
<dbReference type="Proteomes" id="UP001154078">
    <property type="component" value="Chromosome 1"/>
</dbReference>
<dbReference type="PANTHER" id="PTHR10174">
    <property type="entry name" value="ALPHA-TOCOPHEROL TRANSFER PROTEIN-RELATED"/>
    <property type="match status" value="1"/>
</dbReference>
<dbReference type="InterPro" id="IPR011074">
    <property type="entry name" value="CRAL/TRIO_N_dom"/>
</dbReference>
<dbReference type="GO" id="GO:1902936">
    <property type="term" value="F:phosphatidylinositol bisphosphate binding"/>
    <property type="evidence" value="ECO:0007669"/>
    <property type="project" value="TreeGrafter"/>
</dbReference>
<evidence type="ECO:0000259" key="1">
    <source>
        <dbReference type="PROSITE" id="PS50191"/>
    </source>
</evidence>
<dbReference type="Pfam" id="PF00650">
    <property type="entry name" value="CRAL_TRIO"/>
    <property type="match status" value="1"/>
</dbReference>
<feature type="domain" description="CRAL-TRIO" evidence="1">
    <location>
        <begin position="140"/>
        <end position="306"/>
    </location>
</feature>
<dbReference type="PROSITE" id="PS50191">
    <property type="entry name" value="CRAL_TRIO"/>
    <property type="match status" value="1"/>
</dbReference>
<dbReference type="CDD" id="cd00170">
    <property type="entry name" value="SEC14"/>
    <property type="match status" value="1"/>
</dbReference>
<dbReference type="Gene3D" id="3.40.525.10">
    <property type="entry name" value="CRAL-TRIO lipid binding domain"/>
    <property type="match status" value="1"/>
</dbReference>
<dbReference type="PANTHER" id="PTHR10174:SF208">
    <property type="entry name" value="CRAL-TRIO DOMAIN-CONTAINING PROTEIN DDB_G0278031"/>
    <property type="match status" value="1"/>
</dbReference>
<dbReference type="OrthoDB" id="1434354at2759"/>
<accession>A0A9P0APV7</accession>
<dbReference type="PRINTS" id="PR00180">
    <property type="entry name" value="CRETINALDHBP"/>
</dbReference>
<organism evidence="2 3">
    <name type="scientific">Brassicogethes aeneus</name>
    <name type="common">Rape pollen beetle</name>
    <name type="synonym">Meligethes aeneus</name>
    <dbReference type="NCBI Taxonomy" id="1431903"/>
    <lineage>
        <taxon>Eukaryota</taxon>
        <taxon>Metazoa</taxon>
        <taxon>Ecdysozoa</taxon>
        <taxon>Arthropoda</taxon>
        <taxon>Hexapoda</taxon>
        <taxon>Insecta</taxon>
        <taxon>Pterygota</taxon>
        <taxon>Neoptera</taxon>
        <taxon>Endopterygota</taxon>
        <taxon>Coleoptera</taxon>
        <taxon>Polyphaga</taxon>
        <taxon>Cucujiformia</taxon>
        <taxon>Nitidulidae</taxon>
        <taxon>Meligethinae</taxon>
        <taxon>Brassicogethes</taxon>
    </lineage>
</organism>
<dbReference type="Gene3D" id="1.20.5.1200">
    <property type="entry name" value="Alpha-tocopherol transfer"/>
    <property type="match status" value="1"/>
</dbReference>
<dbReference type="Gene3D" id="1.10.8.20">
    <property type="entry name" value="N-terminal domain of phosphatidylinositol transfer protein sec14p"/>
    <property type="match status" value="1"/>
</dbReference>
<dbReference type="AlphaFoldDB" id="A0A9P0APV7"/>
<keyword evidence="3" id="KW-1185">Reference proteome</keyword>
<protein>
    <recommendedName>
        <fullName evidence="1">CRAL-TRIO domain-containing protein</fullName>
    </recommendedName>
</protein>
<dbReference type="EMBL" id="OV121132">
    <property type="protein sequence ID" value="CAH0545813.1"/>
    <property type="molecule type" value="Genomic_DNA"/>
</dbReference>
<dbReference type="GO" id="GO:0016020">
    <property type="term" value="C:membrane"/>
    <property type="evidence" value="ECO:0007669"/>
    <property type="project" value="TreeGrafter"/>
</dbReference>
<evidence type="ECO:0000313" key="3">
    <source>
        <dbReference type="Proteomes" id="UP001154078"/>
    </source>
</evidence>
<dbReference type="InterPro" id="IPR001251">
    <property type="entry name" value="CRAL-TRIO_dom"/>
</dbReference>